<dbReference type="EMBL" id="JAGFNK010000202">
    <property type="protein sequence ID" value="KAI9459085.1"/>
    <property type="molecule type" value="Genomic_DNA"/>
</dbReference>
<sequence length="698" mass="73854">MSFSGALTLTDLNDYITPSQACIKPVEQSNAPKAPAPGDAATEIRIDASGAYYEVGQSADSGEGKGSSTRKLQAAEITLNDCLACSGCITSAESVLITLQSHTEVLSILAANPGPGSPGHRVPVLSVAPQSLASLVAALGPTSASPSGSTTTTPIPLVRMLSRVRAFATRTLGFAHVFDTTFAREVALHEHAREFFERKERTASSSGDDGVSGELPMLSSACPGWVCYAEKTHGEMLPFIAATKSPQQVMGTLVKEWLGPHYWDKQPDEVYHVTVMPCYDKKLEASRSDFYNAQYSTRDVDCVLTTGELLLLAQEHGIDLSVPIPDEDFPPSPTSASGNPVLPDLLTPPGSSSGSYLYSLMHAIARNSSRLLALESKTVRNADYVEHTLRDSSGIAVFRGATCYGFRNVQNIVRRVGRAAGVQVGRGAAGRLAGGLRNAAAAKRTGAVTDGGGSASATYDYVEVMACPGGCVGGGGQLRAPERGRMASSNAPDAEGFVRDWAADGVRPPANGSAAEQDVQAPWSSRAWTREVERAYWGGPAPEFEHALPTPPASLASRRGRSAARAEPVQCEALEAHGGGGGVDACADPLGGDQGAEPEPQPEEPQEPVVASLIARALRELCAAAPSAFQQQQQQQQQREATGPGTRTRRPKTKTDSWEEWSVDEGLMDEAADARRRGLLRTQYRAVESDVVGLGVKW</sequence>
<keyword evidence="2" id="KW-1185">Reference proteome</keyword>
<evidence type="ECO:0000313" key="2">
    <source>
        <dbReference type="Proteomes" id="UP001207468"/>
    </source>
</evidence>
<evidence type="ECO:0000313" key="1">
    <source>
        <dbReference type="EMBL" id="KAI9459085.1"/>
    </source>
</evidence>
<reference evidence="1" key="1">
    <citation type="submission" date="2021-03" db="EMBL/GenBank/DDBJ databases">
        <title>Evolutionary priming and transition to the ectomycorrhizal habit in an iconic lineage of mushroom-forming fungi: is preadaptation a requirement?</title>
        <authorList>
            <consortium name="DOE Joint Genome Institute"/>
            <person name="Looney B.P."/>
            <person name="Miyauchi S."/>
            <person name="Morin E."/>
            <person name="Drula E."/>
            <person name="Courty P.E."/>
            <person name="Chicoki N."/>
            <person name="Fauchery L."/>
            <person name="Kohler A."/>
            <person name="Kuo A."/>
            <person name="LaButti K."/>
            <person name="Pangilinan J."/>
            <person name="Lipzen A."/>
            <person name="Riley R."/>
            <person name="Andreopoulos W."/>
            <person name="He G."/>
            <person name="Johnson J."/>
            <person name="Barry K.W."/>
            <person name="Grigoriev I.V."/>
            <person name="Nagy L."/>
            <person name="Hibbett D."/>
            <person name="Henrissat B."/>
            <person name="Matheny P.B."/>
            <person name="Labbe J."/>
            <person name="Martin A.F."/>
        </authorList>
    </citation>
    <scope>NUCLEOTIDE SEQUENCE</scope>
    <source>
        <strain evidence="1">BPL698</strain>
    </source>
</reference>
<accession>A0ACC0U2C3</accession>
<gene>
    <name evidence="1" type="ORF">F5148DRAFT_1377513</name>
</gene>
<organism evidence="1 2">
    <name type="scientific">Russula earlei</name>
    <dbReference type="NCBI Taxonomy" id="71964"/>
    <lineage>
        <taxon>Eukaryota</taxon>
        <taxon>Fungi</taxon>
        <taxon>Dikarya</taxon>
        <taxon>Basidiomycota</taxon>
        <taxon>Agaricomycotina</taxon>
        <taxon>Agaricomycetes</taxon>
        <taxon>Russulales</taxon>
        <taxon>Russulaceae</taxon>
        <taxon>Russula</taxon>
    </lineage>
</organism>
<proteinExistence type="predicted"/>
<comment type="caution">
    <text evidence="1">The sequence shown here is derived from an EMBL/GenBank/DDBJ whole genome shotgun (WGS) entry which is preliminary data.</text>
</comment>
<dbReference type="Proteomes" id="UP001207468">
    <property type="component" value="Unassembled WGS sequence"/>
</dbReference>
<name>A0ACC0U2C3_9AGAM</name>
<protein>
    <submittedName>
        <fullName evidence="1">Iron hydrogenase</fullName>
    </submittedName>
</protein>